<comment type="caution">
    <text evidence="1">The sequence shown here is derived from an EMBL/GenBank/DDBJ whole genome shotgun (WGS) entry which is preliminary data.</text>
</comment>
<dbReference type="EMBL" id="BGPR01251647">
    <property type="protein sequence ID" value="GBM43944.1"/>
    <property type="molecule type" value="Genomic_DNA"/>
</dbReference>
<keyword evidence="2" id="KW-1185">Reference proteome</keyword>
<evidence type="ECO:0000313" key="1">
    <source>
        <dbReference type="EMBL" id="GBM43944.1"/>
    </source>
</evidence>
<reference evidence="1 2" key="1">
    <citation type="journal article" date="2019" name="Sci. Rep.">
        <title>Orb-weaving spider Araneus ventricosus genome elucidates the spidroin gene catalogue.</title>
        <authorList>
            <person name="Kono N."/>
            <person name="Nakamura H."/>
            <person name="Ohtoshi R."/>
            <person name="Moran D.A.P."/>
            <person name="Shinohara A."/>
            <person name="Yoshida Y."/>
            <person name="Fujiwara M."/>
            <person name="Mori M."/>
            <person name="Tomita M."/>
            <person name="Arakawa K."/>
        </authorList>
    </citation>
    <scope>NUCLEOTIDE SEQUENCE [LARGE SCALE GENOMIC DNA]</scope>
</reference>
<sequence>MIELSFLEPGLMPRVGLAIAFSFFEPGLLPRSVTSDLKPQPISAEFSTDTPSTFAVKEDVSRDIFRISLERETATLNTSVSSE</sequence>
<name>A0A4Y2FW91_ARAVE</name>
<accession>A0A4Y2FW91</accession>
<dbReference type="AlphaFoldDB" id="A0A4Y2FW91"/>
<proteinExistence type="predicted"/>
<protein>
    <submittedName>
        <fullName evidence="1">Uncharacterized protein</fullName>
    </submittedName>
</protein>
<gene>
    <name evidence="1" type="ORF">AVEN_61873_1</name>
</gene>
<dbReference type="Proteomes" id="UP000499080">
    <property type="component" value="Unassembled WGS sequence"/>
</dbReference>
<organism evidence="1 2">
    <name type="scientific">Araneus ventricosus</name>
    <name type="common">Orbweaver spider</name>
    <name type="synonym">Epeira ventricosa</name>
    <dbReference type="NCBI Taxonomy" id="182803"/>
    <lineage>
        <taxon>Eukaryota</taxon>
        <taxon>Metazoa</taxon>
        <taxon>Ecdysozoa</taxon>
        <taxon>Arthropoda</taxon>
        <taxon>Chelicerata</taxon>
        <taxon>Arachnida</taxon>
        <taxon>Araneae</taxon>
        <taxon>Araneomorphae</taxon>
        <taxon>Entelegynae</taxon>
        <taxon>Araneoidea</taxon>
        <taxon>Araneidae</taxon>
        <taxon>Araneus</taxon>
    </lineage>
</organism>
<evidence type="ECO:0000313" key="2">
    <source>
        <dbReference type="Proteomes" id="UP000499080"/>
    </source>
</evidence>